<dbReference type="GO" id="GO:0061798">
    <property type="term" value="F:GTP 3',8'-cyclase activity"/>
    <property type="evidence" value="ECO:0007669"/>
    <property type="project" value="UniProtKB-EC"/>
</dbReference>
<dbReference type="InterPro" id="IPR006638">
    <property type="entry name" value="Elp3/MiaA/NifB-like_rSAM"/>
</dbReference>
<name>A0A382FUI7_9ZZZZ</name>
<keyword evidence="10" id="KW-0501">Molybdenum cofactor biosynthesis</keyword>
<evidence type="ECO:0000256" key="8">
    <source>
        <dbReference type="ARBA" id="ARBA00023014"/>
    </source>
</evidence>
<dbReference type="Pfam" id="PF06463">
    <property type="entry name" value="Mob_synth_C"/>
    <property type="match status" value="1"/>
</dbReference>
<dbReference type="CDD" id="cd21117">
    <property type="entry name" value="Twitch_MoaA"/>
    <property type="match status" value="1"/>
</dbReference>
<evidence type="ECO:0000256" key="3">
    <source>
        <dbReference type="ARBA" id="ARBA00022485"/>
    </source>
</evidence>
<dbReference type="InterPro" id="IPR013785">
    <property type="entry name" value="Aldolase_TIM"/>
</dbReference>
<dbReference type="InterPro" id="IPR013483">
    <property type="entry name" value="MoaA"/>
</dbReference>
<dbReference type="NCBIfam" id="TIGR02666">
    <property type="entry name" value="moaA"/>
    <property type="match status" value="1"/>
</dbReference>
<organism evidence="14">
    <name type="scientific">marine metagenome</name>
    <dbReference type="NCBI Taxonomy" id="408172"/>
    <lineage>
        <taxon>unclassified sequences</taxon>
        <taxon>metagenomes</taxon>
        <taxon>ecological metagenomes</taxon>
    </lineage>
</organism>
<dbReference type="GO" id="GO:0005525">
    <property type="term" value="F:GTP binding"/>
    <property type="evidence" value="ECO:0007669"/>
    <property type="project" value="UniProtKB-KW"/>
</dbReference>
<protein>
    <recommendedName>
        <fullName evidence="2">GTP 3',8-cyclase</fullName>
        <ecNumber evidence="2">4.1.99.22</ecNumber>
    </recommendedName>
</protein>
<keyword evidence="8" id="KW-0411">Iron-sulfur</keyword>
<dbReference type="GO" id="GO:0006777">
    <property type="term" value="P:Mo-molybdopterin cofactor biosynthetic process"/>
    <property type="evidence" value="ECO:0007669"/>
    <property type="project" value="UniProtKB-KW"/>
</dbReference>
<dbReference type="GO" id="GO:0061799">
    <property type="term" value="F:cyclic pyranopterin monophosphate synthase activity"/>
    <property type="evidence" value="ECO:0007669"/>
    <property type="project" value="TreeGrafter"/>
</dbReference>
<dbReference type="UniPathway" id="UPA00344"/>
<keyword evidence="3" id="KW-0004">4Fe-4S</keyword>
<dbReference type="InterPro" id="IPR010505">
    <property type="entry name" value="MoaA_twitch"/>
</dbReference>
<dbReference type="InterPro" id="IPR000385">
    <property type="entry name" value="MoaA_NifB_PqqE_Fe-S-bd_CS"/>
</dbReference>
<keyword evidence="4" id="KW-0949">S-adenosyl-L-methionine</keyword>
<dbReference type="HAMAP" id="MF_01225_B">
    <property type="entry name" value="MoaA_B"/>
    <property type="match status" value="1"/>
</dbReference>
<dbReference type="EMBL" id="UINC01051729">
    <property type="protein sequence ID" value="SVB66225.1"/>
    <property type="molecule type" value="Genomic_DNA"/>
</dbReference>
<dbReference type="PANTHER" id="PTHR22960:SF0">
    <property type="entry name" value="MOLYBDENUM COFACTOR BIOSYNTHESIS PROTEIN 1"/>
    <property type="match status" value="1"/>
</dbReference>
<dbReference type="GO" id="GO:0046872">
    <property type="term" value="F:metal ion binding"/>
    <property type="evidence" value="ECO:0007669"/>
    <property type="project" value="UniProtKB-KW"/>
</dbReference>
<dbReference type="PROSITE" id="PS51918">
    <property type="entry name" value="RADICAL_SAM"/>
    <property type="match status" value="1"/>
</dbReference>
<dbReference type="InterPro" id="IPR050105">
    <property type="entry name" value="MoCo_biosynth_MoaA/MoaC"/>
</dbReference>
<dbReference type="PANTHER" id="PTHR22960">
    <property type="entry name" value="MOLYBDOPTERIN COFACTOR SYNTHESIS PROTEIN A"/>
    <property type="match status" value="1"/>
</dbReference>
<dbReference type="EC" id="4.1.99.22" evidence="2"/>
<keyword evidence="11" id="KW-0456">Lyase</keyword>
<dbReference type="InterPro" id="IPR040064">
    <property type="entry name" value="MoaA-like"/>
</dbReference>
<sequence length="330" mass="37331">MSHKLIDGFGRTINNLRISVTDQCNFRCIYCMPEEGMVFMPKSEILTFEEITRFATIASRIGINKLRLTGGEPTLRKDLPALIRMLSNISGINDIAMTTNGFLLKKMAKDLREAGLPRINVSIDTLDNVKFKEMTRRDALDEVLEGLEEAEKHFQLPIKINAVAMKDYTEDELLDFAALARTKPYQVRFIEYMPLDADRTWSRDQVLTGKEIVDLISSVWPLIPIKRPNQREPADMFRFEDGKGEIGLIASVSEPFCGSCNRIRITAEGKLRTCLFSLEEIDIKALLRNDVTDDLISETIVEAVRNKEAGHQINDPGFIQPERTMSSIGG</sequence>
<dbReference type="SFLD" id="SFLDG01383">
    <property type="entry name" value="cyclic_pyranopterin_phosphate"/>
    <property type="match status" value="1"/>
</dbReference>
<dbReference type="SMART" id="SM00729">
    <property type="entry name" value="Elp3"/>
    <property type="match status" value="1"/>
</dbReference>
<dbReference type="CDD" id="cd01335">
    <property type="entry name" value="Radical_SAM"/>
    <property type="match status" value="1"/>
</dbReference>
<keyword evidence="5" id="KW-0479">Metal-binding</keyword>
<keyword evidence="6" id="KW-0547">Nucleotide-binding</keyword>
<reference evidence="14" key="1">
    <citation type="submission" date="2018-05" db="EMBL/GenBank/DDBJ databases">
        <authorList>
            <person name="Lanie J.A."/>
            <person name="Ng W.-L."/>
            <person name="Kazmierczak K.M."/>
            <person name="Andrzejewski T.M."/>
            <person name="Davidsen T.M."/>
            <person name="Wayne K.J."/>
            <person name="Tettelin H."/>
            <person name="Glass J.I."/>
            <person name="Rusch D."/>
            <person name="Podicherti R."/>
            <person name="Tsui H.-C.T."/>
            <person name="Winkler M.E."/>
        </authorList>
    </citation>
    <scope>NUCLEOTIDE SEQUENCE</scope>
</reference>
<evidence type="ECO:0000256" key="10">
    <source>
        <dbReference type="ARBA" id="ARBA00023150"/>
    </source>
</evidence>
<comment type="catalytic activity">
    <reaction evidence="12">
        <text>GTP + AH2 + S-adenosyl-L-methionine = (8S)-3',8-cyclo-7,8-dihydroguanosine 5'-triphosphate + 5'-deoxyadenosine + L-methionine + A + H(+)</text>
        <dbReference type="Rhea" id="RHEA:49576"/>
        <dbReference type="ChEBI" id="CHEBI:13193"/>
        <dbReference type="ChEBI" id="CHEBI:15378"/>
        <dbReference type="ChEBI" id="CHEBI:17319"/>
        <dbReference type="ChEBI" id="CHEBI:17499"/>
        <dbReference type="ChEBI" id="CHEBI:37565"/>
        <dbReference type="ChEBI" id="CHEBI:57844"/>
        <dbReference type="ChEBI" id="CHEBI:59789"/>
        <dbReference type="ChEBI" id="CHEBI:131766"/>
        <dbReference type="EC" id="4.1.99.22"/>
    </reaction>
</comment>
<dbReference type="PROSITE" id="PS01305">
    <property type="entry name" value="MOAA_NIFB_PQQE"/>
    <property type="match status" value="1"/>
</dbReference>
<dbReference type="SUPFAM" id="SSF102114">
    <property type="entry name" value="Radical SAM enzymes"/>
    <property type="match status" value="1"/>
</dbReference>
<dbReference type="GO" id="GO:0051539">
    <property type="term" value="F:4 iron, 4 sulfur cluster binding"/>
    <property type="evidence" value="ECO:0007669"/>
    <property type="project" value="UniProtKB-KW"/>
</dbReference>
<dbReference type="NCBIfam" id="NF001199">
    <property type="entry name" value="PRK00164.2-1"/>
    <property type="match status" value="1"/>
</dbReference>
<dbReference type="SFLD" id="SFLDG01386">
    <property type="entry name" value="main_SPASM_domain-containing"/>
    <property type="match status" value="1"/>
</dbReference>
<evidence type="ECO:0000256" key="11">
    <source>
        <dbReference type="ARBA" id="ARBA00023239"/>
    </source>
</evidence>
<evidence type="ECO:0000256" key="2">
    <source>
        <dbReference type="ARBA" id="ARBA00012167"/>
    </source>
</evidence>
<keyword evidence="9" id="KW-0342">GTP-binding</keyword>
<dbReference type="Pfam" id="PF04055">
    <property type="entry name" value="Radical_SAM"/>
    <property type="match status" value="1"/>
</dbReference>
<evidence type="ECO:0000256" key="5">
    <source>
        <dbReference type="ARBA" id="ARBA00022723"/>
    </source>
</evidence>
<evidence type="ECO:0000256" key="1">
    <source>
        <dbReference type="ARBA" id="ARBA00001966"/>
    </source>
</evidence>
<keyword evidence="7" id="KW-0408">Iron</keyword>
<gene>
    <name evidence="14" type="ORF">METZ01_LOCUS219079</name>
</gene>
<proteinExistence type="inferred from homology"/>
<evidence type="ECO:0000256" key="12">
    <source>
        <dbReference type="ARBA" id="ARBA00048697"/>
    </source>
</evidence>
<evidence type="ECO:0000256" key="7">
    <source>
        <dbReference type="ARBA" id="ARBA00023004"/>
    </source>
</evidence>
<dbReference type="SFLD" id="SFLDG01067">
    <property type="entry name" value="SPASM/twitch_domain_containing"/>
    <property type="match status" value="1"/>
</dbReference>
<dbReference type="AlphaFoldDB" id="A0A382FUI7"/>
<feature type="domain" description="Radical SAM core" evidence="13">
    <location>
        <begin position="8"/>
        <end position="222"/>
    </location>
</feature>
<evidence type="ECO:0000259" key="13">
    <source>
        <dbReference type="PROSITE" id="PS51918"/>
    </source>
</evidence>
<comment type="cofactor">
    <cofactor evidence="1">
        <name>[4Fe-4S] cluster</name>
        <dbReference type="ChEBI" id="CHEBI:49883"/>
    </cofactor>
</comment>
<evidence type="ECO:0000313" key="14">
    <source>
        <dbReference type="EMBL" id="SVB66225.1"/>
    </source>
</evidence>
<evidence type="ECO:0000256" key="4">
    <source>
        <dbReference type="ARBA" id="ARBA00022691"/>
    </source>
</evidence>
<evidence type="ECO:0000256" key="9">
    <source>
        <dbReference type="ARBA" id="ARBA00023134"/>
    </source>
</evidence>
<accession>A0A382FUI7</accession>
<dbReference type="InterPro" id="IPR007197">
    <property type="entry name" value="rSAM"/>
</dbReference>
<evidence type="ECO:0000256" key="6">
    <source>
        <dbReference type="ARBA" id="ARBA00022741"/>
    </source>
</evidence>
<dbReference type="InterPro" id="IPR058240">
    <property type="entry name" value="rSAM_sf"/>
</dbReference>
<dbReference type="SFLD" id="SFLDS00029">
    <property type="entry name" value="Radical_SAM"/>
    <property type="match status" value="1"/>
</dbReference>
<dbReference type="Gene3D" id="3.20.20.70">
    <property type="entry name" value="Aldolase class I"/>
    <property type="match status" value="1"/>
</dbReference>